<dbReference type="AlphaFoldDB" id="A0AAV2PN96"/>
<gene>
    <name evidence="5" type="ORF">MNOR_LOCUS1979</name>
</gene>
<dbReference type="InterPro" id="IPR032675">
    <property type="entry name" value="LRR_dom_sf"/>
</dbReference>
<dbReference type="Gene3D" id="3.80.10.10">
    <property type="entry name" value="Ribonuclease Inhibitor"/>
    <property type="match status" value="1"/>
</dbReference>
<keyword evidence="2 4" id="KW-0732">Signal</keyword>
<protein>
    <recommendedName>
        <fullName evidence="7">Oplophorus-luciferin 2-monooxygenase non-catalytic subunit</fullName>
    </recommendedName>
</protein>
<evidence type="ECO:0000313" key="5">
    <source>
        <dbReference type="EMBL" id="CAL4061229.1"/>
    </source>
</evidence>
<comment type="caution">
    <text evidence="5">The sequence shown here is derived from an EMBL/GenBank/DDBJ whole genome shotgun (WGS) entry which is preliminary data.</text>
</comment>
<feature type="non-terminal residue" evidence="5">
    <location>
        <position position="345"/>
    </location>
</feature>
<evidence type="ECO:0000256" key="4">
    <source>
        <dbReference type="SAM" id="SignalP"/>
    </source>
</evidence>
<dbReference type="PANTHER" id="PTHR24369:SF210">
    <property type="entry name" value="CHAOPTIN-RELATED"/>
    <property type="match status" value="1"/>
</dbReference>
<keyword evidence="6" id="KW-1185">Reference proteome</keyword>
<reference evidence="5 6" key="1">
    <citation type="submission" date="2024-05" db="EMBL/GenBank/DDBJ databases">
        <authorList>
            <person name="Wallberg A."/>
        </authorList>
    </citation>
    <scope>NUCLEOTIDE SEQUENCE [LARGE SCALE GENOMIC DNA]</scope>
</reference>
<proteinExistence type="predicted"/>
<dbReference type="PANTHER" id="PTHR24369">
    <property type="entry name" value="ANTIGEN BSP, PUTATIVE-RELATED"/>
    <property type="match status" value="1"/>
</dbReference>
<name>A0AAV2PN96_MEGNR</name>
<dbReference type="InterPro" id="IPR050541">
    <property type="entry name" value="LRR_TM_domain-containing"/>
</dbReference>
<sequence>YSSVHCTMRYILTFLLPLACAINGEIPVATTRYNATNIGVTDILVVTSERPCPNADDIAPCVCSYNKDTKLMDMDCSLVTSEAELATVFAADFPFTNFNKLIIKENKNITVLKHGVFGVTSFKRIEVTRSAVEVVEEGALNGSMDTAEYISFRFGIVESFPFSTLDKYTSLNNLLFQDGPIEKGFTYCPEIKNSHVYDIHFGSNPLGNIPIGSFSNAPALKKIGLATCDISNIQPGTFKNLINLEWLNLPANHLTELKTGSLISGGLNLREIYLQDNKIEYIEPNAINGTSGLKVHLERNQLKLIEETTWKQIFDAEGELILTDNPLECGCDIAWLYREPSYLLK</sequence>
<dbReference type="SUPFAM" id="SSF52058">
    <property type="entry name" value="L domain-like"/>
    <property type="match status" value="1"/>
</dbReference>
<keyword evidence="1" id="KW-0433">Leucine-rich repeat</keyword>
<accession>A0AAV2PN96</accession>
<evidence type="ECO:0000256" key="1">
    <source>
        <dbReference type="ARBA" id="ARBA00022614"/>
    </source>
</evidence>
<feature type="signal peptide" evidence="4">
    <location>
        <begin position="1"/>
        <end position="21"/>
    </location>
</feature>
<keyword evidence="3" id="KW-0677">Repeat</keyword>
<dbReference type="Pfam" id="PF13855">
    <property type="entry name" value="LRR_8"/>
    <property type="match status" value="1"/>
</dbReference>
<feature type="non-terminal residue" evidence="5">
    <location>
        <position position="1"/>
    </location>
</feature>
<dbReference type="GO" id="GO:0005886">
    <property type="term" value="C:plasma membrane"/>
    <property type="evidence" value="ECO:0007669"/>
    <property type="project" value="TreeGrafter"/>
</dbReference>
<evidence type="ECO:0000256" key="2">
    <source>
        <dbReference type="ARBA" id="ARBA00022729"/>
    </source>
</evidence>
<feature type="chain" id="PRO_5043528144" description="Oplophorus-luciferin 2-monooxygenase non-catalytic subunit" evidence="4">
    <location>
        <begin position="22"/>
        <end position="345"/>
    </location>
</feature>
<evidence type="ECO:0008006" key="7">
    <source>
        <dbReference type="Google" id="ProtNLM"/>
    </source>
</evidence>
<dbReference type="Proteomes" id="UP001497623">
    <property type="component" value="Unassembled WGS sequence"/>
</dbReference>
<organism evidence="5 6">
    <name type="scientific">Meganyctiphanes norvegica</name>
    <name type="common">Northern krill</name>
    <name type="synonym">Thysanopoda norvegica</name>
    <dbReference type="NCBI Taxonomy" id="48144"/>
    <lineage>
        <taxon>Eukaryota</taxon>
        <taxon>Metazoa</taxon>
        <taxon>Ecdysozoa</taxon>
        <taxon>Arthropoda</taxon>
        <taxon>Crustacea</taxon>
        <taxon>Multicrustacea</taxon>
        <taxon>Malacostraca</taxon>
        <taxon>Eumalacostraca</taxon>
        <taxon>Eucarida</taxon>
        <taxon>Euphausiacea</taxon>
        <taxon>Euphausiidae</taxon>
        <taxon>Meganyctiphanes</taxon>
    </lineage>
</organism>
<evidence type="ECO:0000313" key="6">
    <source>
        <dbReference type="Proteomes" id="UP001497623"/>
    </source>
</evidence>
<dbReference type="InterPro" id="IPR001611">
    <property type="entry name" value="Leu-rich_rpt"/>
</dbReference>
<dbReference type="EMBL" id="CAXKWB010000563">
    <property type="protein sequence ID" value="CAL4061229.1"/>
    <property type="molecule type" value="Genomic_DNA"/>
</dbReference>
<evidence type="ECO:0000256" key="3">
    <source>
        <dbReference type="ARBA" id="ARBA00022737"/>
    </source>
</evidence>